<evidence type="ECO:0000313" key="3">
    <source>
        <dbReference type="Proteomes" id="UP001150941"/>
    </source>
</evidence>
<dbReference type="EMBL" id="JAPQKS010000004">
    <property type="protein sequence ID" value="KAJ5233152.1"/>
    <property type="molecule type" value="Genomic_DNA"/>
</dbReference>
<gene>
    <name evidence="2" type="ORF">N7468_006108</name>
</gene>
<dbReference type="GeneID" id="83202707"/>
<proteinExistence type="predicted"/>
<name>A0A9W9TNV7_9EURO</name>
<comment type="caution">
    <text evidence="2">The sequence shown here is derived from an EMBL/GenBank/DDBJ whole genome shotgun (WGS) entry which is preliminary data.</text>
</comment>
<keyword evidence="3" id="KW-1185">Reference proteome</keyword>
<feature type="region of interest" description="Disordered" evidence="1">
    <location>
        <begin position="12"/>
        <end position="86"/>
    </location>
</feature>
<reference evidence="2" key="2">
    <citation type="journal article" date="2023" name="IMA Fungus">
        <title>Comparative genomic study of the Penicillium genus elucidates a diverse pangenome and 15 lateral gene transfer events.</title>
        <authorList>
            <person name="Petersen C."/>
            <person name="Sorensen T."/>
            <person name="Nielsen M.R."/>
            <person name="Sondergaard T.E."/>
            <person name="Sorensen J.L."/>
            <person name="Fitzpatrick D.A."/>
            <person name="Frisvad J.C."/>
            <person name="Nielsen K.L."/>
        </authorList>
    </citation>
    <scope>NUCLEOTIDE SEQUENCE</scope>
    <source>
        <strain evidence="2">IBT 19713</strain>
    </source>
</reference>
<dbReference type="AlphaFoldDB" id="A0A9W9TNV7"/>
<sequence>MCLTLVGLLYKWNKDKSKKQGDQPEGNPADNLGPRPVNPANVRPLKNPAGKRTRSGSSADDQAPIPMATNPYQPAPPPYQNNGIRA</sequence>
<reference evidence="2" key="1">
    <citation type="submission" date="2022-11" db="EMBL/GenBank/DDBJ databases">
        <authorList>
            <person name="Petersen C."/>
        </authorList>
    </citation>
    <scope>NUCLEOTIDE SEQUENCE</scope>
    <source>
        <strain evidence="2">IBT 19713</strain>
    </source>
</reference>
<evidence type="ECO:0000313" key="2">
    <source>
        <dbReference type="EMBL" id="KAJ5233152.1"/>
    </source>
</evidence>
<feature type="compositionally biased region" description="Basic and acidic residues" evidence="1">
    <location>
        <begin position="12"/>
        <end position="22"/>
    </location>
</feature>
<evidence type="ECO:0000256" key="1">
    <source>
        <dbReference type="SAM" id="MobiDB-lite"/>
    </source>
</evidence>
<dbReference type="RefSeq" id="XP_058331144.1">
    <property type="nucleotide sequence ID" value="XM_058475404.1"/>
</dbReference>
<accession>A0A9W9TNV7</accession>
<dbReference type="Proteomes" id="UP001150941">
    <property type="component" value="Unassembled WGS sequence"/>
</dbReference>
<protein>
    <submittedName>
        <fullName evidence="2">Uncharacterized protein</fullName>
    </submittedName>
</protein>
<organism evidence="2 3">
    <name type="scientific">Penicillium chermesinum</name>
    <dbReference type="NCBI Taxonomy" id="63820"/>
    <lineage>
        <taxon>Eukaryota</taxon>
        <taxon>Fungi</taxon>
        <taxon>Dikarya</taxon>
        <taxon>Ascomycota</taxon>
        <taxon>Pezizomycotina</taxon>
        <taxon>Eurotiomycetes</taxon>
        <taxon>Eurotiomycetidae</taxon>
        <taxon>Eurotiales</taxon>
        <taxon>Aspergillaceae</taxon>
        <taxon>Penicillium</taxon>
    </lineage>
</organism>